<comment type="caution">
    <text evidence="1">The sequence shown here is derived from an EMBL/GenBank/DDBJ whole genome shotgun (WGS) entry which is preliminary data.</text>
</comment>
<protein>
    <submittedName>
        <fullName evidence="1">Glycosyl phosphatidyl inositol protein transamidase complex subunit</fullName>
    </submittedName>
</protein>
<name>A0ACC3A4Z7_9EURO</name>
<evidence type="ECO:0000313" key="1">
    <source>
        <dbReference type="EMBL" id="KAJ9655376.1"/>
    </source>
</evidence>
<reference evidence="1" key="1">
    <citation type="submission" date="2022-10" db="EMBL/GenBank/DDBJ databases">
        <title>Culturing micro-colonial fungi from biological soil crusts in the Mojave desert and describing Neophaeococcomyces mojavensis, and introducing the new genera and species Taxawa tesnikishii.</title>
        <authorList>
            <person name="Kurbessoian T."/>
            <person name="Stajich J.E."/>
        </authorList>
    </citation>
    <scope>NUCLEOTIDE SEQUENCE</scope>
    <source>
        <strain evidence="1">JES_112</strain>
    </source>
</reference>
<organism evidence="1 2">
    <name type="scientific">Neophaeococcomyces mojaviensis</name>
    <dbReference type="NCBI Taxonomy" id="3383035"/>
    <lineage>
        <taxon>Eukaryota</taxon>
        <taxon>Fungi</taxon>
        <taxon>Dikarya</taxon>
        <taxon>Ascomycota</taxon>
        <taxon>Pezizomycotina</taxon>
        <taxon>Eurotiomycetes</taxon>
        <taxon>Chaetothyriomycetidae</taxon>
        <taxon>Chaetothyriales</taxon>
        <taxon>Chaetothyriales incertae sedis</taxon>
        <taxon>Neophaeococcomyces</taxon>
    </lineage>
</organism>
<sequence length="746" mass="82496">MGLLRSSLSNLRTSPRLLAVPPYISLLCMLGGIIWILLLPLDEYSRRTYISENALLPGQVHTYFHGTEQNIFRAYYHEVADVLEVQTKTAEDGSQQYMKATPAHRNERIRSIFHNSGIKTASQSYKYNVGGQELHGENVYGIVHAPRGDGTESIVIVAPIENFEKQLNTNGVTLLLTLARYFSRWSLWSKDIILLVTPDTSAGPQAWIDAYLSQHNPETVSSLTLKSGAIQGVIVIDYPFRHLFHELHISYDGINGQLPNLDLINTAISISSSQCGIPTLLQSQHRYAKPEHQHHYLNRLKVLGHGMRNQAIGHSTGAHSVFMPYHIDAITLTAIGQGREDEMAFGRVVESLTRSINNLLEKFHQSFFFYLLLQNTRFVSIGTYLPSAMAVGAGFTVMAIYLWLKSGYEQREQGKEQITKPTERDDGSQDKIERALADPNITNEQLLKQPSAGGVDRVKTKVWKSVDRHIALPAALLAILYLTSLVPMAILVTAEHETLLTRTGALCTVIIMVPVGLSFILADNTYLVDTNILFGPSTAAISANGVPKDLPEVGLITTDSSPPLDPSTRLTQFHAILKALSLLVLGLQITVLATLNFSLSMFLGVLCSPLAFTGYYPSSPLRARASLISIVLFNPFVITNFAIMGAKLAGYYDDSFGMKEVLRQWLEAVSFGWSVWGAWGVPVGVFCVWLPAWIVAAIGVMSSFIADEDGTIKNKVEKVKEDMKGGVQKVQKAAVRDSSQVRKRKK</sequence>
<keyword evidence="2" id="KW-1185">Reference proteome</keyword>
<proteinExistence type="predicted"/>
<dbReference type="EMBL" id="JAPDRQ010000098">
    <property type="protein sequence ID" value="KAJ9655376.1"/>
    <property type="molecule type" value="Genomic_DNA"/>
</dbReference>
<dbReference type="Proteomes" id="UP001172386">
    <property type="component" value="Unassembled WGS sequence"/>
</dbReference>
<accession>A0ACC3A4Z7</accession>
<gene>
    <name evidence="1" type="primary">GAA1</name>
    <name evidence="1" type="ORF">H2198_005750</name>
</gene>
<evidence type="ECO:0000313" key="2">
    <source>
        <dbReference type="Proteomes" id="UP001172386"/>
    </source>
</evidence>